<proteinExistence type="predicted"/>
<accession>A0A151WM68</accession>
<organism evidence="1 2">
    <name type="scientific">Mycetomoellerius zeteki</name>
    <dbReference type="NCBI Taxonomy" id="64791"/>
    <lineage>
        <taxon>Eukaryota</taxon>
        <taxon>Metazoa</taxon>
        <taxon>Ecdysozoa</taxon>
        <taxon>Arthropoda</taxon>
        <taxon>Hexapoda</taxon>
        <taxon>Insecta</taxon>
        <taxon>Pterygota</taxon>
        <taxon>Neoptera</taxon>
        <taxon>Endopterygota</taxon>
        <taxon>Hymenoptera</taxon>
        <taxon>Apocrita</taxon>
        <taxon>Aculeata</taxon>
        <taxon>Formicoidea</taxon>
        <taxon>Formicidae</taxon>
        <taxon>Myrmicinae</taxon>
        <taxon>Mycetomoellerius</taxon>
    </lineage>
</organism>
<dbReference type="Proteomes" id="UP000075809">
    <property type="component" value="Unassembled WGS sequence"/>
</dbReference>
<sequence>MTGATVATTRRSTSLAHARLAQSRAAQPRATLPAALNCAPNAQPATSLILSLASFSKIFACAHGRNSMKRLAVFCCVKLAPIVAQISNMLAVNTKYKLHKKIRMKQPYLVSEVPCEFSL</sequence>
<keyword evidence="2" id="KW-1185">Reference proteome</keyword>
<evidence type="ECO:0000313" key="1">
    <source>
        <dbReference type="EMBL" id="KYQ48946.1"/>
    </source>
</evidence>
<dbReference type="EMBL" id="KQ982944">
    <property type="protein sequence ID" value="KYQ48946.1"/>
    <property type="molecule type" value="Genomic_DNA"/>
</dbReference>
<dbReference type="AlphaFoldDB" id="A0A151WM68"/>
<gene>
    <name evidence="1" type="ORF">ALC60_12001</name>
</gene>
<reference evidence="1 2" key="1">
    <citation type="submission" date="2015-09" db="EMBL/GenBank/DDBJ databases">
        <title>Trachymyrmex zeteki WGS genome.</title>
        <authorList>
            <person name="Nygaard S."/>
            <person name="Hu H."/>
            <person name="Boomsma J."/>
            <person name="Zhang G."/>
        </authorList>
    </citation>
    <scope>NUCLEOTIDE SEQUENCE [LARGE SCALE GENOMIC DNA]</scope>
    <source>
        <strain evidence="1">Tzet28-1</strain>
        <tissue evidence="1">Whole body</tissue>
    </source>
</reference>
<protein>
    <submittedName>
        <fullName evidence="1">Uncharacterized protein</fullName>
    </submittedName>
</protein>
<evidence type="ECO:0000313" key="2">
    <source>
        <dbReference type="Proteomes" id="UP000075809"/>
    </source>
</evidence>
<name>A0A151WM68_9HYME</name>